<dbReference type="AlphaFoldDB" id="A0A0B5QAL8"/>
<evidence type="ECO:0000256" key="1">
    <source>
        <dbReference type="SAM" id="MobiDB-lite"/>
    </source>
</evidence>
<dbReference type="GO" id="GO:0009143">
    <property type="term" value="P:nucleoside triphosphate catabolic process"/>
    <property type="evidence" value="ECO:0007669"/>
    <property type="project" value="InterPro"/>
</dbReference>
<dbReference type="InterPro" id="IPR052555">
    <property type="entry name" value="dCTP_Pyrophosphatase"/>
</dbReference>
<gene>
    <name evidence="2" type="ORF">LF65_02686</name>
</gene>
<dbReference type="PIRSF" id="PIRSF029826">
    <property type="entry name" value="UCP029826_pph"/>
    <property type="match status" value="1"/>
</dbReference>
<name>A0A0B5QAL8_CLOBE</name>
<dbReference type="PANTHER" id="PTHR46523:SF1">
    <property type="entry name" value="DCTP PYROPHOSPHATASE 1"/>
    <property type="match status" value="1"/>
</dbReference>
<dbReference type="Proteomes" id="UP000031866">
    <property type="component" value="Chromosome"/>
</dbReference>
<feature type="region of interest" description="Disordered" evidence="1">
    <location>
        <begin position="86"/>
        <end position="105"/>
    </location>
</feature>
<dbReference type="RefSeq" id="WP_017210676.1">
    <property type="nucleotide sequence ID" value="NZ_CP010086.2"/>
</dbReference>
<dbReference type="KEGG" id="cbei:LF65_02686"/>
<sequence>MKETINRIRKFRNDRDWNQFHTPANLSKAISIEAGELLEEFLWDEENYNKEHVLEELADVMVYCIHMADSLGVDLEEIINSKMDKNEEKYPVEKAKGNSKKYTEL</sequence>
<accession>A0A0B5QAL8</accession>
<dbReference type="EMBL" id="CP010086">
    <property type="protein sequence ID" value="AJG99259.1"/>
    <property type="molecule type" value="Genomic_DNA"/>
</dbReference>
<dbReference type="Gene3D" id="1.10.287.1080">
    <property type="entry name" value="MazG-like"/>
    <property type="match status" value="1"/>
</dbReference>
<dbReference type="OrthoDB" id="9791898at2"/>
<dbReference type="PANTHER" id="PTHR46523">
    <property type="entry name" value="DCTP PYROPHOSPHATASE 1"/>
    <property type="match status" value="1"/>
</dbReference>
<reference evidence="3" key="1">
    <citation type="submission" date="2014-12" db="EMBL/GenBank/DDBJ databases">
        <title>Genome sequence of Clostridium beijerinckii strain 59B.</title>
        <authorList>
            <person name="Little G.T."/>
            <person name="Minton N.P."/>
        </authorList>
    </citation>
    <scope>NUCLEOTIDE SEQUENCE [LARGE SCALE GENOMIC DNA]</scope>
    <source>
        <strain evidence="3">59B</strain>
    </source>
</reference>
<proteinExistence type="predicted"/>
<keyword evidence="2" id="KW-0378">Hydrolase</keyword>
<dbReference type="STRING" id="1520.LF65_02686"/>
<organism evidence="2 3">
    <name type="scientific">Clostridium beijerinckii</name>
    <name type="common">Clostridium MP</name>
    <dbReference type="NCBI Taxonomy" id="1520"/>
    <lineage>
        <taxon>Bacteria</taxon>
        <taxon>Bacillati</taxon>
        <taxon>Bacillota</taxon>
        <taxon>Clostridia</taxon>
        <taxon>Eubacteriales</taxon>
        <taxon>Clostridiaceae</taxon>
        <taxon>Clostridium</taxon>
    </lineage>
</organism>
<dbReference type="SUPFAM" id="SSF101386">
    <property type="entry name" value="all-alpha NTP pyrophosphatases"/>
    <property type="match status" value="1"/>
</dbReference>
<dbReference type="CDD" id="cd11537">
    <property type="entry name" value="NTP-PPase_RS21-C6_like"/>
    <property type="match status" value="1"/>
</dbReference>
<dbReference type="Pfam" id="PF12643">
    <property type="entry name" value="MazG-like"/>
    <property type="match status" value="1"/>
</dbReference>
<protein>
    <submittedName>
        <fullName evidence="2">Nucleotide pyrophosphohydrolase</fullName>
    </submittedName>
</protein>
<dbReference type="InterPro" id="IPR025984">
    <property type="entry name" value="DCTPP"/>
</dbReference>
<dbReference type="GO" id="GO:0047429">
    <property type="term" value="F:nucleoside triphosphate diphosphatase activity"/>
    <property type="evidence" value="ECO:0007669"/>
    <property type="project" value="InterPro"/>
</dbReference>
<evidence type="ECO:0000313" key="3">
    <source>
        <dbReference type="Proteomes" id="UP000031866"/>
    </source>
</evidence>
<evidence type="ECO:0000313" key="2">
    <source>
        <dbReference type="EMBL" id="AJG99259.1"/>
    </source>
</evidence>